<dbReference type="STRING" id="1147123.SAMN05443428_12248"/>
<dbReference type="GO" id="GO:0005886">
    <property type="term" value="C:plasma membrane"/>
    <property type="evidence" value="ECO:0007669"/>
    <property type="project" value="UniProtKB-SubCell"/>
</dbReference>
<keyword evidence="4 10" id="KW-1133">Transmembrane helix</keyword>
<feature type="binding site" evidence="10">
    <location>
        <position position="78"/>
    </location>
    <ligand>
        <name>Na(+)</name>
        <dbReference type="ChEBI" id="CHEBI:29101"/>
        <note>structural</note>
    </ligand>
</feature>
<name>A0A1T4Y4Q6_9CLOT</name>
<keyword evidence="10" id="KW-0479">Metal-binding</keyword>
<feature type="transmembrane region" description="Helical" evidence="10">
    <location>
        <begin position="95"/>
        <end position="121"/>
    </location>
</feature>
<protein>
    <recommendedName>
        <fullName evidence="10">Fluoride-specific ion channel FluC</fullName>
    </recommendedName>
</protein>
<dbReference type="GO" id="GO:0140114">
    <property type="term" value="P:cellular detoxification of fluoride"/>
    <property type="evidence" value="ECO:0007669"/>
    <property type="project" value="UniProtKB-UniRule"/>
</dbReference>
<feature type="binding site" evidence="10">
    <location>
        <position position="75"/>
    </location>
    <ligand>
        <name>Na(+)</name>
        <dbReference type="ChEBI" id="CHEBI:29101"/>
        <note>structural</note>
    </ligand>
</feature>
<evidence type="ECO:0000313" key="12">
    <source>
        <dbReference type="Proteomes" id="UP000190105"/>
    </source>
</evidence>
<evidence type="ECO:0000256" key="8">
    <source>
        <dbReference type="ARBA" id="ARBA00035585"/>
    </source>
</evidence>
<keyword evidence="10" id="KW-0813">Transport</keyword>
<dbReference type="RefSeq" id="WP_078697367.1">
    <property type="nucleotide sequence ID" value="NZ_FUYH01000022.1"/>
</dbReference>
<dbReference type="AlphaFoldDB" id="A0A1T4Y4Q6"/>
<dbReference type="Pfam" id="PF02537">
    <property type="entry name" value="CRCB"/>
    <property type="match status" value="1"/>
</dbReference>
<feature type="transmembrane region" description="Helical" evidence="10">
    <location>
        <begin position="34"/>
        <end position="56"/>
    </location>
</feature>
<dbReference type="HAMAP" id="MF_00454">
    <property type="entry name" value="FluC"/>
    <property type="match status" value="1"/>
</dbReference>
<accession>A0A1T4Y4Q6</accession>
<comment type="similarity">
    <text evidence="7 10">Belongs to the fluoride channel Fluc/FEX (TC 1.A.43) family.</text>
</comment>
<organism evidence="11 12">
    <name type="scientific">Caloramator quimbayensis</name>
    <dbReference type="NCBI Taxonomy" id="1147123"/>
    <lineage>
        <taxon>Bacteria</taxon>
        <taxon>Bacillati</taxon>
        <taxon>Bacillota</taxon>
        <taxon>Clostridia</taxon>
        <taxon>Eubacteriales</taxon>
        <taxon>Clostridiaceae</taxon>
        <taxon>Caloramator</taxon>
    </lineage>
</organism>
<dbReference type="PANTHER" id="PTHR28259">
    <property type="entry name" value="FLUORIDE EXPORT PROTEIN 1-RELATED"/>
    <property type="match status" value="1"/>
</dbReference>
<dbReference type="OrthoDB" id="9815830at2"/>
<keyword evidence="3 10" id="KW-0812">Transmembrane</keyword>
<feature type="transmembrane region" description="Helical" evidence="10">
    <location>
        <begin position="63"/>
        <end position="83"/>
    </location>
</feature>
<dbReference type="GO" id="GO:0062054">
    <property type="term" value="F:fluoride channel activity"/>
    <property type="evidence" value="ECO:0007669"/>
    <property type="project" value="UniProtKB-UniRule"/>
</dbReference>
<keyword evidence="2 10" id="KW-1003">Cell membrane</keyword>
<keyword evidence="12" id="KW-1185">Reference proteome</keyword>
<comment type="function">
    <text evidence="9 10">Fluoride-specific ion channel. Important for reducing fluoride concentration in the cell, thus reducing its toxicity.</text>
</comment>
<evidence type="ECO:0000256" key="2">
    <source>
        <dbReference type="ARBA" id="ARBA00022475"/>
    </source>
</evidence>
<evidence type="ECO:0000256" key="6">
    <source>
        <dbReference type="ARBA" id="ARBA00023303"/>
    </source>
</evidence>
<keyword evidence="10" id="KW-0915">Sodium</keyword>
<keyword evidence="6 10" id="KW-0407">Ion channel</keyword>
<evidence type="ECO:0000256" key="1">
    <source>
        <dbReference type="ARBA" id="ARBA00004651"/>
    </source>
</evidence>
<sequence length="142" mass="15934">MRKYIFIAFGGAVGAVLRFIIKSIQIYNYNENVPLNTLIINIAGSFLLSMILTIALEVWEFDIDLRLGIATGFLGAFTTFSTLCKESVILIQKGFYFSALSYVTVSVMLGLFFAYFGIILAREVISKIVKDESNKEYEGKIE</sequence>
<dbReference type="PANTHER" id="PTHR28259:SF1">
    <property type="entry name" value="FLUORIDE EXPORT PROTEIN 1-RELATED"/>
    <property type="match status" value="1"/>
</dbReference>
<dbReference type="NCBIfam" id="TIGR00494">
    <property type="entry name" value="crcB"/>
    <property type="match status" value="1"/>
</dbReference>
<comment type="activity regulation">
    <text evidence="10">Na(+) is not transported, but it plays an essential structural role and its presence is essential for fluoride channel function.</text>
</comment>
<evidence type="ECO:0000256" key="7">
    <source>
        <dbReference type="ARBA" id="ARBA00035120"/>
    </source>
</evidence>
<evidence type="ECO:0000256" key="4">
    <source>
        <dbReference type="ARBA" id="ARBA00022989"/>
    </source>
</evidence>
<proteinExistence type="inferred from homology"/>
<evidence type="ECO:0000313" key="11">
    <source>
        <dbReference type="EMBL" id="SKA96794.1"/>
    </source>
</evidence>
<keyword evidence="10" id="KW-0406">Ion transport</keyword>
<dbReference type="GO" id="GO:0046872">
    <property type="term" value="F:metal ion binding"/>
    <property type="evidence" value="ECO:0007669"/>
    <property type="project" value="UniProtKB-KW"/>
</dbReference>
<evidence type="ECO:0000256" key="10">
    <source>
        <dbReference type="HAMAP-Rule" id="MF_00454"/>
    </source>
</evidence>
<comment type="catalytic activity">
    <reaction evidence="8">
        <text>fluoride(in) = fluoride(out)</text>
        <dbReference type="Rhea" id="RHEA:76159"/>
        <dbReference type="ChEBI" id="CHEBI:17051"/>
    </reaction>
    <physiologicalReaction direction="left-to-right" evidence="8">
        <dbReference type="Rhea" id="RHEA:76160"/>
    </physiologicalReaction>
</comment>
<keyword evidence="5 10" id="KW-0472">Membrane</keyword>
<evidence type="ECO:0000256" key="9">
    <source>
        <dbReference type="ARBA" id="ARBA00049940"/>
    </source>
</evidence>
<evidence type="ECO:0000256" key="5">
    <source>
        <dbReference type="ARBA" id="ARBA00023136"/>
    </source>
</evidence>
<reference evidence="12" key="1">
    <citation type="submission" date="2017-02" db="EMBL/GenBank/DDBJ databases">
        <authorList>
            <person name="Varghese N."/>
            <person name="Submissions S."/>
        </authorList>
    </citation>
    <scope>NUCLEOTIDE SEQUENCE [LARGE SCALE GENOMIC DNA]</scope>
    <source>
        <strain evidence="12">USBA 833</strain>
    </source>
</reference>
<evidence type="ECO:0000256" key="3">
    <source>
        <dbReference type="ARBA" id="ARBA00022692"/>
    </source>
</evidence>
<gene>
    <name evidence="10" type="primary">fluC</name>
    <name evidence="10" type="synonym">crcB</name>
    <name evidence="11" type="ORF">SAMN05443428_12248</name>
</gene>
<dbReference type="EMBL" id="FUYH01000022">
    <property type="protein sequence ID" value="SKA96794.1"/>
    <property type="molecule type" value="Genomic_DNA"/>
</dbReference>
<comment type="subcellular location">
    <subcellularLocation>
        <location evidence="1 10">Cell membrane</location>
        <topology evidence="1 10">Multi-pass membrane protein</topology>
    </subcellularLocation>
</comment>
<dbReference type="Proteomes" id="UP000190105">
    <property type="component" value="Unassembled WGS sequence"/>
</dbReference>
<dbReference type="InterPro" id="IPR003691">
    <property type="entry name" value="FluC"/>
</dbReference>